<evidence type="ECO:0000256" key="3">
    <source>
        <dbReference type="ARBA" id="ARBA00022670"/>
    </source>
</evidence>
<dbReference type="SUPFAM" id="SSF141986">
    <property type="entry name" value="LD-carboxypeptidase A C-terminal domain-like"/>
    <property type="match status" value="1"/>
</dbReference>
<comment type="similarity">
    <text evidence="1">Belongs to the peptidase S66 family.</text>
</comment>
<keyword evidence="5" id="KW-0720">Serine protease</keyword>
<dbReference type="InterPro" id="IPR040921">
    <property type="entry name" value="Peptidase_S66C"/>
</dbReference>
<evidence type="ECO:0000256" key="1">
    <source>
        <dbReference type="ARBA" id="ARBA00010233"/>
    </source>
</evidence>
<evidence type="ECO:0000259" key="7">
    <source>
        <dbReference type="Pfam" id="PF02016"/>
    </source>
</evidence>
<dbReference type="EMBL" id="JBBMFL010000002">
    <property type="protein sequence ID" value="MEQ2543847.1"/>
    <property type="molecule type" value="Genomic_DNA"/>
</dbReference>
<keyword evidence="2" id="KW-0121">Carboxypeptidase</keyword>
<reference evidence="9 10" key="1">
    <citation type="submission" date="2024-03" db="EMBL/GenBank/DDBJ databases">
        <title>Human intestinal bacterial collection.</title>
        <authorList>
            <person name="Pauvert C."/>
            <person name="Hitch T.C.A."/>
            <person name="Clavel T."/>
        </authorList>
    </citation>
    <scope>NUCLEOTIDE SEQUENCE [LARGE SCALE GENOMIC DNA]</scope>
    <source>
        <strain evidence="9 10">CLA-KB-H122</strain>
    </source>
</reference>
<feature type="domain" description="LD-carboxypeptidase C-terminal" evidence="8">
    <location>
        <begin position="199"/>
        <end position="316"/>
    </location>
</feature>
<dbReference type="Pfam" id="PF17676">
    <property type="entry name" value="Peptidase_S66C"/>
    <property type="match status" value="1"/>
</dbReference>
<sequence length="331" mass="36096">MKHLIPILLLLAPLLAGAQESDTAEFIRPPYLHRGDTVGIVSPAGKLPLNTDTAKIRERFTSWGLHVKFGVHCADREQPYFAGTDEERAADLQAMIDDPSVKAVIACRGGYGSVRLLSLADLARLREEPKWVVGFSDITMLHLALRKLRIESIHGPMPSGFRFDGEEDPSAESLRQALFGETECIEVEPHPLNQPGTASGRLAGGNLTVIRSADGTPEELTAEEPTVLLIEEVGEFVYRIDRIMQSLARSGKLENLRAVVVGHFSEMLGMEKFGVADACAIISSYTRPLGIPVVFGFPAGHEDPNLAVYLGRRVTVSVDEEGARMEFAPAD</sequence>
<dbReference type="InterPro" id="IPR027461">
    <property type="entry name" value="Carboxypeptidase_A_C_sf"/>
</dbReference>
<name>A0ABV1GTX1_9BACT</name>
<dbReference type="InterPro" id="IPR040449">
    <property type="entry name" value="Peptidase_S66_N"/>
</dbReference>
<evidence type="ECO:0000256" key="4">
    <source>
        <dbReference type="ARBA" id="ARBA00022801"/>
    </source>
</evidence>
<dbReference type="PANTHER" id="PTHR30237">
    <property type="entry name" value="MURAMOYLTETRAPEPTIDE CARBOXYPEPTIDASE"/>
    <property type="match status" value="1"/>
</dbReference>
<evidence type="ECO:0000256" key="2">
    <source>
        <dbReference type="ARBA" id="ARBA00022645"/>
    </source>
</evidence>
<dbReference type="Proteomes" id="UP001460202">
    <property type="component" value="Unassembled WGS sequence"/>
</dbReference>
<evidence type="ECO:0000256" key="5">
    <source>
        <dbReference type="ARBA" id="ARBA00022825"/>
    </source>
</evidence>
<feature type="chain" id="PRO_5045335031" evidence="6">
    <location>
        <begin position="19"/>
        <end position="331"/>
    </location>
</feature>
<keyword evidence="10" id="KW-1185">Reference proteome</keyword>
<dbReference type="CDD" id="cd07025">
    <property type="entry name" value="Peptidase_S66"/>
    <property type="match status" value="1"/>
</dbReference>
<dbReference type="PIRSF" id="PIRSF028757">
    <property type="entry name" value="LD-carboxypeptidase"/>
    <property type="match status" value="1"/>
</dbReference>
<feature type="domain" description="LD-carboxypeptidase N-terminal" evidence="7">
    <location>
        <begin position="38"/>
        <end position="155"/>
    </location>
</feature>
<dbReference type="RefSeq" id="WP_349093731.1">
    <property type="nucleotide sequence ID" value="NZ_JBBMFL010000002.1"/>
</dbReference>
<dbReference type="Gene3D" id="3.50.30.60">
    <property type="entry name" value="LD-carboxypeptidase A C-terminal domain-like"/>
    <property type="match status" value="1"/>
</dbReference>
<evidence type="ECO:0000313" key="9">
    <source>
        <dbReference type="EMBL" id="MEQ2543847.1"/>
    </source>
</evidence>
<dbReference type="Pfam" id="PF02016">
    <property type="entry name" value="Peptidase_S66"/>
    <property type="match status" value="1"/>
</dbReference>
<dbReference type="InterPro" id="IPR029062">
    <property type="entry name" value="Class_I_gatase-like"/>
</dbReference>
<feature type="signal peptide" evidence="6">
    <location>
        <begin position="1"/>
        <end position="18"/>
    </location>
</feature>
<dbReference type="SUPFAM" id="SSF52317">
    <property type="entry name" value="Class I glutamine amidotransferase-like"/>
    <property type="match status" value="1"/>
</dbReference>
<keyword evidence="4" id="KW-0378">Hydrolase</keyword>
<accession>A0ABV1GTX1</accession>
<proteinExistence type="inferred from homology"/>
<keyword evidence="3" id="KW-0645">Protease</keyword>
<protein>
    <submittedName>
        <fullName evidence="9">LD-carboxypeptidase</fullName>
    </submittedName>
</protein>
<dbReference type="InterPro" id="IPR027478">
    <property type="entry name" value="LdcA_N"/>
</dbReference>
<evidence type="ECO:0000313" key="10">
    <source>
        <dbReference type="Proteomes" id="UP001460202"/>
    </source>
</evidence>
<gene>
    <name evidence="9" type="ORF">WMO46_02635</name>
</gene>
<dbReference type="InterPro" id="IPR003507">
    <property type="entry name" value="S66_fam"/>
</dbReference>
<organism evidence="9 10">
    <name type="scientific">Alistipes intestinihominis</name>
    <dbReference type="NCBI Taxonomy" id="3133172"/>
    <lineage>
        <taxon>Bacteria</taxon>
        <taxon>Pseudomonadati</taxon>
        <taxon>Bacteroidota</taxon>
        <taxon>Bacteroidia</taxon>
        <taxon>Bacteroidales</taxon>
        <taxon>Rikenellaceae</taxon>
        <taxon>Alistipes</taxon>
    </lineage>
</organism>
<dbReference type="PANTHER" id="PTHR30237:SF2">
    <property type="entry name" value="MUREIN TETRAPEPTIDE CARBOXYPEPTIDASE"/>
    <property type="match status" value="1"/>
</dbReference>
<evidence type="ECO:0000256" key="6">
    <source>
        <dbReference type="SAM" id="SignalP"/>
    </source>
</evidence>
<dbReference type="Gene3D" id="3.40.50.10740">
    <property type="entry name" value="Class I glutamine amidotransferase-like"/>
    <property type="match status" value="1"/>
</dbReference>
<comment type="caution">
    <text evidence="9">The sequence shown here is derived from an EMBL/GenBank/DDBJ whole genome shotgun (WGS) entry which is preliminary data.</text>
</comment>
<evidence type="ECO:0000259" key="8">
    <source>
        <dbReference type="Pfam" id="PF17676"/>
    </source>
</evidence>
<keyword evidence="6" id="KW-0732">Signal</keyword>